<proteinExistence type="predicted"/>
<dbReference type="EMBL" id="JASBWS010000002">
    <property type="protein sequence ID" value="KAJ9117328.1"/>
    <property type="molecule type" value="Genomic_DNA"/>
</dbReference>
<accession>A0ACC2X0N3</accession>
<name>A0ACC2X0N3_9TREE</name>
<gene>
    <name evidence="1" type="ORF">QFC20_000476</name>
</gene>
<dbReference type="Proteomes" id="UP001230649">
    <property type="component" value="Unassembled WGS sequence"/>
</dbReference>
<protein>
    <submittedName>
        <fullName evidence="1">Uncharacterized protein</fullName>
    </submittedName>
</protein>
<evidence type="ECO:0000313" key="2">
    <source>
        <dbReference type="Proteomes" id="UP001230649"/>
    </source>
</evidence>
<comment type="caution">
    <text evidence="1">The sequence shown here is derived from an EMBL/GenBank/DDBJ whole genome shotgun (WGS) entry which is preliminary data.</text>
</comment>
<keyword evidence="2" id="KW-1185">Reference proteome</keyword>
<sequence>MSKSPITCHVLDSSRGKPAQGVAVRLEELVGNEGFKPLAQGTTDSDGRCSTLLDPSKKPAAGVYKMIFETGAYFATLNQETFYPKVEVRATPLTEEVSYQASKVALTDPTDEVLSG</sequence>
<evidence type="ECO:0000313" key="1">
    <source>
        <dbReference type="EMBL" id="KAJ9117328.1"/>
    </source>
</evidence>
<organism evidence="1 2">
    <name type="scientific">Naganishia adeliensis</name>
    <dbReference type="NCBI Taxonomy" id="92952"/>
    <lineage>
        <taxon>Eukaryota</taxon>
        <taxon>Fungi</taxon>
        <taxon>Dikarya</taxon>
        <taxon>Basidiomycota</taxon>
        <taxon>Agaricomycotina</taxon>
        <taxon>Tremellomycetes</taxon>
        <taxon>Filobasidiales</taxon>
        <taxon>Filobasidiaceae</taxon>
        <taxon>Naganishia</taxon>
    </lineage>
</organism>
<reference evidence="1" key="1">
    <citation type="submission" date="2023-04" db="EMBL/GenBank/DDBJ databases">
        <title>Draft Genome sequencing of Naganishia species isolated from polar environments using Oxford Nanopore Technology.</title>
        <authorList>
            <person name="Leo P."/>
            <person name="Venkateswaran K."/>
        </authorList>
    </citation>
    <scope>NUCLEOTIDE SEQUENCE</scope>
    <source>
        <strain evidence="1">MNA-CCFEE 5262</strain>
    </source>
</reference>